<name>A0A2A8CZV8_9BACT</name>
<dbReference type="OrthoDB" id="9812272at2"/>
<evidence type="ECO:0000256" key="5">
    <source>
        <dbReference type="ARBA" id="ARBA00023134"/>
    </source>
</evidence>
<dbReference type="NCBIfam" id="TIGR03156">
    <property type="entry name" value="GTP_HflX"/>
    <property type="match status" value="1"/>
</dbReference>
<keyword evidence="1 6" id="KW-0963">Cytoplasm</keyword>
<dbReference type="InterPro" id="IPR027417">
    <property type="entry name" value="P-loop_NTPase"/>
</dbReference>
<dbReference type="PANTHER" id="PTHR10229:SF0">
    <property type="entry name" value="GTP-BINDING PROTEIN 6-RELATED"/>
    <property type="match status" value="1"/>
</dbReference>
<evidence type="ECO:0000256" key="1">
    <source>
        <dbReference type="ARBA" id="ARBA00022490"/>
    </source>
</evidence>
<comment type="caution">
    <text evidence="8">The sequence shown here is derived from an EMBL/GenBank/DDBJ whole genome shotgun (WGS) entry which is preliminary data.</text>
</comment>
<feature type="domain" description="Hflx-type G" evidence="7">
    <location>
        <begin position="223"/>
        <end position="390"/>
    </location>
</feature>
<sequence length="516" mass="57449">MGRSRHVGAVLTQRFAHKLLSPLYKPKTAKSDETAILVGVISADESRWDVRDHLNELEQLARTAGAEVVDRMTQSLDRPDPSTFLGSGKVKELKRRVSELGADLVIFDDDLSPVQVRNVEKEVNCKLLDRSGLILDIFASRAKTAAAKTQVELAQLDYLSSRLTRRWTHLSRQSGGIGTKGPGEKQIETDRRLIDKRMAKLREKLEKIDRQRTTQRKGRHNFTTVSLVGYTNAGKSTLMNALADDTKVFAEDRLFATLDATTRTVELDSNKEILLSDTVGFIRKLPHRLIESFKSTLDEVREADALVHVVDVTHPRFEDHMEVVNETLAELEADEVPTLIVFNKVDAQEDAHLIRALKRDYPDASFVSALRGMGLEALREDMLALIERDYVERVSYVPVTEPKTISSIHRLADVLSEEYVYAQGIPSARGDGSEGATFDSPQAVARMHYRAAPRNAERIERMVKSFGPLRVIGANGDPLPQDDINGESTPDVAPDANAVVLEAVEPPTDQDVPDTT</sequence>
<evidence type="ECO:0000256" key="4">
    <source>
        <dbReference type="ARBA" id="ARBA00022842"/>
    </source>
</evidence>
<dbReference type="InterPro" id="IPR005225">
    <property type="entry name" value="Small_GTP-bd"/>
</dbReference>
<dbReference type="GO" id="GO:0003924">
    <property type="term" value="F:GTPase activity"/>
    <property type="evidence" value="ECO:0007669"/>
    <property type="project" value="UniProtKB-UniRule"/>
</dbReference>
<comment type="similarity">
    <text evidence="6">Belongs to the TRAFAC class OBG-HflX-like GTPase superfamily. HflX GTPase family.</text>
</comment>
<reference evidence="8 9" key="1">
    <citation type="submission" date="2017-10" db="EMBL/GenBank/DDBJ databases">
        <title>Draft genome of Longibacter Salinarum.</title>
        <authorList>
            <person name="Goh K.M."/>
            <person name="Shamsir M.S."/>
            <person name="Lim S.W."/>
        </authorList>
    </citation>
    <scope>NUCLEOTIDE SEQUENCE [LARGE SCALE GENOMIC DNA]</scope>
    <source>
        <strain evidence="8 9">KCTC 52045</strain>
    </source>
</reference>
<dbReference type="GO" id="GO:0005737">
    <property type="term" value="C:cytoplasm"/>
    <property type="evidence" value="ECO:0007669"/>
    <property type="project" value="UniProtKB-SubCell"/>
</dbReference>
<protein>
    <recommendedName>
        <fullName evidence="6">GTPase HflX</fullName>
    </recommendedName>
    <alternativeName>
        <fullName evidence="6">GTP-binding protein HflX</fullName>
    </alternativeName>
</protein>
<organism evidence="8 9">
    <name type="scientific">Longibacter salinarum</name>
    <dbReference type="NCBI Taxonomy" id="1850348"/>
    <lineage>
        <taxon>Bacteria</taxon>
        <taxon>Pseudomonadati</taxon>
        <taxon>Rhodothermota</taxon>
        <taxon>Rhodothermia</taxon>
        <taxon>Rhodothermales</taxon>
        <taxon>Salisaetaceae</taxon>
        <taxon>Longibacter</taxon>
    </lineage>
</organism>
<comment type="function">
    <text evidence="6">GTPase that associates with the 50S ribosomal subunit and may have a role during protein synthesis or ribosome biogenesis.</text>
</comment>
<evidence type="ECO:0000256" key="2">
    <source>
        <dbReference type="ARBA" id="ARBA00022723"/>
    </source>
</evidence>
<dbReference type="NCBIfam" id="TIGR00231">
    <property type="entry name" value="small_GTP"/>
    <property type="match status" value="1"/>
</dbReference>
<dbReference type="InterPro" id="IPR030394">
    <property type="entry name" value="G_HFLX_dom"/>
</dbReference>
<dbReference type="InterPro" id="IPR032305">
    <property type="entry name" value="GTP-bd_M"/>
</dbReference>
<dbReference type="Gene3D" id="3.40.50.300">
    <property type="entry name" value="P-loop containing nucleotide triphosphate hydrolases"/>
    <property type="match status" value="1"/>
</dbReference>
<proteinExistence type="inferred from homology"/>
<dbReference type="EMBL" id="PDEQ01000002">
    <property type="protein sequence ID" value="PEN14174.1"/>
    <property type="molecule type" value="Genomic_DNA"/>
</dbReference>
<gene>
    <name evidence="6 8" type="primary">hflX</name>
    <name evidence="8" type="ORF">CRI94_03790</name>
</gene>
<dbReference type="InterPro" id="IPR006073">
    <property type="entry name" value="GTP-bd"/>
</dbReference>
<evidence type="ECO:0000256" key="6">
    <source>
        <dbReference type="HAMAP-Rule" id="MF_00900"/>
    </source>
</evidence>
<keyword evidence="9" id="KW-1185">Reference proteome</keyword>
<keyword evidence="2" id="KW-0479">Metal-binding</keyword>
<evidence type="ECO:0000256" key="3">
    <source>
        <dbReference type="ARBA" id="ARBA00022741"/>
    </source>
</evidence>
<comment type="subcellular location">
    <subcellularLocation>
        <location evidence="6">Cytoplasm</location>
    </subcellularLocation>
    <text evidence="6">May associate with membranes.</text>
</comment>
<dbReference type="GO" id="GO:0046872">
    <property type="term" value="F:metal ion binding"/>
    <property type="evidence" value="ECO:0007669"/>
    <property type="project" value="UniProtKB-KW"/>
</dbReference>
<dbReference type="SUPFAM" id="SSF52540">
    <property type="entry name" value="P-loop containing nucleoside triphosphate hydrolases"/>
    <property type="match status" value="1"/>
</dbReference>
<keyword evidence="4" id="KW-0460">Magnesium</keyword>
<keyword evidence="5 6" id="KW-0342">GTP-binding</keyword>
<comment type="subunit">
    <text evidence="6">Monomer. Associates with the 50S ribosomal subunit.</text>
</comment>
<dbReference type="Proteomes" id="UP000220102">
    <property type="component" value="Unassembled WGS sequence"/>
</dbReference>
<dbReference type="HAMAP" id="MF_00900">
    <property type="entry name" value="GTPase_HflX"/>
    <property type="match status" value="1"/>
</dbReference>
<dbReference type="Pfam" id="PF16360">
    <property type="entry name" value="GTP-bdg_M"/>
    <property type="match status" value="1"/>
</dbReference>
<evidence type="ECO:0000313" key="9">
    <source>
        <dbReference type="Proteomes" id="UP000220102"/>
    </source>
</evidence>
<keyword evidence="3 6" id="KW-0547">Nucleotide-binding</keyword>
<dbReference type="InterPro" id="IPR025121">
    <property type="entry name" value="GTPase_HflX_N"/>
</dbReference>
<dbReference type="GO" id="GO:0005525">
    <property type="term" value="F:GTP binding"/>
    <property type="evidence" value="ECO:0007669"/>
    <property type="project" value="UniProtKB-UniRule"/>
</dbReference>
<dbReference type="InterPro" id="IPR016496">
    <property type="entry name" value="GTPase_HflX"/>
</dbReference>
<dbReference type="Pfam" id="PF01926">
    <property type="entry name" value="MMR_HSR1"/>
    <property type="match status" value="1"/>
</dbReference>
<dbReference type="Gene3D" id="6.10.250.2860">
    <property type="match status" value="1"/>
</dbReference>
<dbReference type="FunFam" id="3.40.50.11060:FF:000001">
    <property type="entry name" value="GTPase HflX"/>
    <property type="match status" value="1"/>
</dbReference>
<dbReference type="InterPro" id="IPR042108">
    <property type="entry name" value="GTPase_HflX_N_sf"/>
</dbReference>
<dbReference type="PROSITE" id="PS51705">
    <property type="entry name" value="G_HFLX"/>
    <property type="match status" value="1"/>
</dbReference>
<dbReference type="AlphaFoldDB" id="A0A2A8CZV8"/>
<dbReference type="Pfam" id="PF13167">
    <property type="entry name" value="GTP-bdg_N"/>
    <property type="match status" value="1"/>
</dbReference>
<dbReference type="Gene3D" id="3.40.50.11060">
    <property type="entry name" value="GTPase HflX, N-terminal domain"/>
    <property type="match status" value="1"/>
</dbReference>
<dbReference type="GO" id="GO:0043022">
    <property type="term" value="F:ribosome binding"/>
    <property type="evidence" value="ECO:0007669"/>
    <property type="project" value="TreeGrafter"/>
</dbReference>
<dbReference type="CDD" id="cd01878">
    <property type="entry name" value="HflX"/>
    <property type="match status" value="1"/>
</dbReference>
<evidence type="ECO:0000313" key="8">
    <source>
        <dbReference type="EMBL" id="PEN14174.1"/>
    </source>
</evidence>
<dbReference type="PANTHER" id="PTHR10229">
    <property type="entry name" value="GTP-BINDING PROTEIN HFLX"/>
    <property type="match status" value="1"/>
</dbReference>
<accession>A0A2A8CZV8</accession>
<dbReference type="PRINTS" id="PR00326">
    <property type="entry name" value="GTP1OBG"/>
</dbReference>
<evidence type="ECO:0000259" key="7">
    <source>
        <dbReference type="PROSITE" id="PS51705"/>
    </source>
</evidence>